<comment type="caution">
    <text evidence="1">The sequence shown here is derived from an EMBL/GenBank/DDBJ whole genome shotgun (WGS) entry which is preliminary data.</text>
</comment>
<proteinExistence type="predicted"/>
<gene>
    <name evidence="1" type="ORF">HNS28_00805</name>
</gene>
<evidence type="ECO:0008006" key="3">
    <source>
        <dbReference type="Google" id="ProtNLM"/>
    </source>
</evidence>
<dbReference type="AlphaFoldDB" id="A0A7D5BT13"/>
<name>A0A7D5BT13_BIFLI</name>
<dbReference type="Proteomes" id="UP000551316">
    <property type="component" value="Unassembled WGS sequence"/>
</dbReference>
<evidence type="ECO:0000313" key="1">
    <source>
        <dbReference type="EMBL" id="NQX50065.1"/>
    </source>
</evidence>
<reference evidence="1 2" key="1">
    <citation type="submission" date="2020-05" db="EMBL/GenBank/DDBJ databases">
        <title>Draft Genome Sequence of Bifidobacterium longum subsp. Infantis BI-G201, a Commercialization Strain.</title>
        <authorList>
            <person name="Song J."/>
            <person name="Xu Y."/>
            <person name="Han D."/>
            <person name="Teng Q."/>
            <person name="Jiang D."/>
            <person name="Liu Q."/>
        </authorList>
    </citation>
    <scope>NUCLEOTIDE SEQUENCE [LARGE SCALE GENOMIC DNA]</scope>
    <source>
        <strain evidence="1 2">BI-G201</strain>
    </source>
</reference>
<protein>
    <recommendedName>
        <fullName evidence="3">Transposase</fullName>
    </recommendedName>
</protein>
<dbReference type="EMBL" id="JABNND010000002">
    <property type="protein sequence ID" value="NQX50065.1"/>
    <property type="molecule type" value="Genomic_DNA"/>
</dbReference>
<sequence length="160" mass="17562">MTKHTNAGCEVIVGFRALEVEVLNAKGRRIAVHERAYGQAPTSSDDPSRQLEALCNKPNAWPNSQVREALPDPLREWLDRQDRATLRESLHTLKHADRESGWANAVPAMPRILETTGTLDRASVELAAARLASGTKGVDYDEPVDLGEYDRAFATDGQAA</sequence>
<evidence type="ECO:0000313" key="2">
    <source>
        <dbReference type="Proteomes" id="UP000551316"/>
    </source>
</evidence>
<accession>A0A7D5BT13</accession>
<organism evidence="1 2">
    <name type="scientific">Bifidobacterium longum subsp. infantis</name>
    <dbReference type="NCBI Taxonomy" id="1682"/>
    <lineage>
        <taxon>Bacteria</taxon>
        <taxon>Bacillati</taxon>
        <taxon>Actinomycetota</taxon>
        <taxon>Actinomycetes</taxon>
        <taxon>Bifidobacteriales</taxon>
        <taxon>Bifidobacteriaceae</taxon>
        <taxon>Bifidobacterium</taxon>
    </lineage>
</organism>